<evidence type="ECO:0000256" key="5">
    <source>
        <dbReference type="SAM" id="SignalP"/>
    </source>
</evidence>
<name>A0AAV2DQG8_9ROSI</name>
<proteinExistence type="inferred from homology"/>
<evidence type="ECO:0000256" key="2">
    <source>
        <dbReference type="ARBA" id="ARBA00022801"/>
    </source>
</evidence>
<dbReference type="GO" id="GO:0005975">
    <property type="term" value="P:carbohydrate metabolic process"/>
    <property type="evidence" value="ECO:0007669"/>
    <property type="project" value="InterPro"/>
</dbReference>
<dbReference type="AlphaFoldDB" id="A0AAV2DQG8"/>
<evidence type="ECO:0000256" key="1">
    <source>
        <dbReference type="ARBA" id="ARBA00010838"/>
    </source>
</evidence>
<dbReference type="PRINTS" id="PR00131">
    <property type="entry name" value="GLHYDRLASE1"/>
</dbReference>
<dbReference type="EMBL" id="OZ034816">
    <property type="protein sequence ID" value="CAL1375802.1"/>
    <property type="molecule type" value="Genomic_DNA"/>
</dbReference>
<dbReference type="InterPro" id="IPR001360">
    <property type="entry name" value="Glyco_hydro_1"/>
</dbReference>
<dbReference type="SUPFAM" id="SSF51445">
    <property type="entry name" value="(Trans)glycosidases"/>
    <property type="match status" value="1"/>
</dbReference>
<comment type="similarity">
    <text evidence="1 4">Belongs to the glycosyl hydrolase 1 family.</text>
</comment>
<keyword evidence="2" id="KW-0378">Hydrolase</keyword>
<keyword evidence="3" id="KW-0326">Glycosidase</keyword>
<evidence type="ECO:0000256" key="3">
    <source>
        <dbReference type="ARBA" id="ARBA00023295"/>
    </source>
</evidence>
<evidence type="ECO:0008006" key="8">
    <source>
        <dbReference type="Google" id="ProtNLM"/>
    </source>
</evidence>
<keyword evidence="5" id="KW-0732">Signal</keyword>
<organism evidence="6 7">
    <name type="scientific">Linum trigynum</name>
    <dbReference type="NCBI Taxonomy" id="586398"/>
    <lineage>
        <taxon>Eukaryota</taxon>
        <taxon>Viridiplantae</taxon>
        <taxon>Streptophyta</taxon>
        <taxon>Embryophyta</taxon>
        <taxon>Tracheophyta</taxon>
        <taxon>Spermatophyta</taxon>
        <taxon>Magnoliopsida</taxon>
        <taxon>eudicotyledons</taxon>
        <taxon>Gunneridae</taxon>
        <taxon>Pentapetalae</taxon>
        <taxon>rosids</taxon>
        <taxon>fabids</taxon>
        <taxon>Malpighiales</taxon>
        <taxon>Linaceae</taxon>
        <taxon>Linum</taxon>
    </lineage>
</organism>
<gene>
    <name evidence="6" type="ORF">LTRI10_LOCUS17575</name>
</gene>
<protein>
    <recommendedName>
        <fullName evidence="8">Beta-glucosidase</fullName>
    </recommendedName>
</protein>
<dbReference type="Gene3D" id="3.20.20.80">
    <property type="entry name" value="Glycosidases"/>
    <property type="match status" value="1"/>
</dbReference>
<dbReference type="PANTHER" id="PTHR10353">
    <property type="entry name" value="GLYCOSYL HYDROLASE"/>
    <property type="match status" value="1"/>
</dbReference>
<dbReference type="Proteomes" id="UP001497516">
    <property type="component" value="Chromosome 3"/>
</dbReference>
<reference evidence="6 7" key="1">
    <citation type="submission" date="2024-04" db="EMBL/GenBank/DDBJ databases">
        <authorList>
            <person name="Fracassetti M."/>
        </authorList>
    </citation>
    <scope>NUCLEOTIDE SEQUENCE [LARGE SCALE GENOMIC DNA]</scope>
</reference>
<dbReference type="FunFam" id="3.20.20.80:FF:000020">
    <property type="entry name" value="Beta-glucosidase 12"/>
    <property type="match status" value="1"/>
</dbReference>
<accession>A0AAV2DQG8</accession>
<dbReference type="PROSITE" id="PS00653">
    <property type="entry name" value="GLYCOSYL_HYDROL_F1_2"/>
    <property type="match status" value="1"/>
</dbReference>
<sequence>MNLLLFLALVTTLVTDTWSLPLNNLIHKPPSNSSRKHSIKRRQFPPDFKFGASISAYQHEGATWVDGRRPSTWDAFSHAHPDRIRGRTNGDVATDSYHLYKDDISLAKQLGLDTFRFSLSWSRILPYGKLSGGINQKGIDHYNNVIDEVLAQGLTPFLSLVHLDYPQILEDEYSGFLSTRMVDDFRDYADICFKAFGDRIKYWVTINEPRTLILGGYDVGDMAPGHCTSLSNWTCDAGNSSTEPYIVAHNQLLAHAAAVQLYRQKYQATQKGIIGISMNADWIIPYSSSKGDIQAAKRALDFTFGWFMDPIYKGDYPENMKRYVGDRLPRFSKQESTLLKGSYDFLGINYYTTQYALDRVDYSDPRHPNGYDAHVQLSFVRNGQVIGPQTVTLWMTIYPRGLYNLLLYIKDTYQNPLVYITENGLPDSGNYTHSPLEAPPDDESRISYLQDHLISLRRAMKKGANVKGYMVWSLLDGYEWTGGYEWKFGLYYVDHFKAPSIRIPKMSAIWFRKFLKRIN</sequence>
<evidence type="ECO:0000313" key="6">
    <source>
        <dbReference type="EMBL" id="CAL1375802.1"/>
    </source>
</evidence>
<dbReference type="PANTHER" id="PTHR10353:SF137">
    <property type="entry name" value="MYROSINASE 3-RELATED"/>
    <property type="match status" value="1"/>
</dbReference>
<dbReference type="InterPro" id="IPR017853">
    <property type="entry name" value="GH"/>
</dbReference>
<dbReference type="InterPro" id="IPR033132">
    <property type="entry name" value="GH_1_N_CS"/>
</dbReference>
<feature type="chain" id="PRO_5044021914" description="Beta-glucosidase" evidence="5">
    <location>
        <begin position="20"/>
        <end position="519"/>
    </location>
</feature>
<dbReference type="GO" id="GO:0008422">
    <property type="term" value="F:beta-glucosidase activity"/>
    <property type="evidence" value="ECO:0007669"/>
    <property type="project" value="UniProtKB-ARBA"/>
</dbReference>
<keyword evidence="7" id="KW-1185">Reference proteome</keyword>
<evidence type="ECO:0000256" key="4">
    <source>
        <dbReference type="RuleBase" id="RU003690"/>
    </source>
</evidence>
<dbReference type="Pfam" id="PF00232">
    <property type="entry name" value="Glyco_hydro_1"/>
    <property type="match status" value="1"/>
</dbReference>
<evidence type="ECO:0000313" key="7">
    <source>
        <dbReference type="Proteomes" id="UP001497516"/>
    </source>
</evidence>
<feature type="signal peptide" evidence="5">
    <location>
        <begin position="1"/>
        <end position="19"/>
    </location>
</feature>